<organism evidence="2 3">
    <name type="scientific">Staphylococcus pseudintermedius</name>
    <dbReference type="NCBI Taxonomy" id="283734"/>
    <lineage>
        <taxon>Bacteria</taxon>
        <taxon>Bacillati</taxon>
        <taxon>Bacillota</taxon>
        <taxon>Bacilli</taxon>
        <taxon>Bacillales</taxon>
        <taxon>Staphylococcaceae</taxon>
        <taxon>Staphylococcus</taxon>
        <taxon>Staphylococcus intermedius group</taxon>
    </lineage>
</organism>
<dbReference type="RefSeq" id="WP_014614303.1">
    <property type="nucleotide sequence ID" value="NZ_CP128246.1"/>
</dbReference>
<proteinExistence type="predicted"/>
<evidence type="ECO:0000313" key="3">
    <source>
        <dbReference type="Proteomes" id="UP000246800"/>
    </source>
</evidence>
<dbReference type="SUPFAM" id="SSF52402">
    <property type="entry name" value="Adenine nucleotide alpha hydrolases-like"/>
    <property type="match status" value="1"/>
</dbReference>
<dbReference type="Proteomes" id="UP000246800">
    <property type="component" value="Unassembled WGS sequence"/>
</dbReference>
<accession>A0A2P4NF87</accession>
<comment type="caution">
    <text evidence="2">The sequence shown here is derived from an EMBL/GenBank/DDBJ whole genome shotgun (WGS) entry which is preliminary data.</text>
</comment>
<feature type="coiled-coil region" evidence="1">
    <location>
        <begin position="471"/>
        <end position="498"/>
    </location>
</feature>
<dbReference type="OMA" id="GHEHEFE"/>
<evidence type="ECO:0000256" key="1">
    <source>
        <dbReference type="SAM" id="Coils"/>
    </source>
</evidence>
<reference evidence="2 3" key="1">
    <citation type="journal article" date="2018" name="Vet. Microbiol.">
        <title>Clonal diversity and geographic distribution of methicillin-resistant Staphylococcus pseudintermedius from Australian animals: Discovery of novel sequence types.</title>
        <authorList>
            <person name="Worthing K.A."/>
            <person name="Abraham S."/>
            <person name="Coombs G.W."/>
            <person name="Pang S."/>
            <person name="Saputra S."/>
            <person name="Jordan D."/>
            <person name="Trott D.J."/>
            <person name="Norris J.M."/>
        </authorList>
    </citation>
    <scope>NUCLEOTIDE SEQUENCE [LARGE SCALE GENOMIC DNA]</scope>
    <source>
        <strain evidence="2 3">ST525 1</strain>
    </source>
</reference>
<dbReference type="EMBL" id="QEIT01000023">
    <property type="protein sequence ID" value="PWZ75698.1"/>
    <property type="molecule type" value="Genomic_DNA"/>
</dbReference>
<dbReference type="AlphaFoldDB" id="A0A2P4NF87"/>
<gene>
    <name evidence="2" type="ORF">DD902_04600</name>
</gene>
<dbReference type="Pfam" id="PF03054">
    <property type="entry name" value="tRNA_Me_trans"/>
    <property type="match status" value="1"/>
</dbReference>
<keyword evidence="1" id="KW-0175">Coiled coil</keyword>
<dbReference type="InterPro" id="IPR014729">
    <property type="entry name" value="Rossmann-like_a/b/a_fold"/>
</dbReference>
<evidence type="ECO:0000313" key="2">
    <source>
        <dbReference type="EMBL" id="PWZ75698.1"/>
    </source>
</evidence>
<protein>
    <recommendedName>
        <fullName evidence="4">Asparagine synthetase domain-containing protein</fullName>
    </recommendedName>
</protein>
<evidence type="ECO:0008006" key="4">
    <source>
        <dbReference type="Google" id="ProtNLM"/>
    </source>
</evidence>
<name>A0A2P4NF87_STAPS</name>
<sequence length="623" mass="74226">MMHNHLHLINFSKSYFILQDEKNYDLDGYNRFNINHKTIYFTKDFRYYSLSFQDYHIFILGELVDVRDSKKPVNAIVSDLLQYPIDSDSFLNEMSFFNGSYGLFIAHEENLYFYNDATSFLSLYYHNEKPVYASHSKLLHQLIQQIFGVEERLIKDKMRGFLDFSKFENIYKFNSNMRFELNHHELKRVYPIDDYQTQEIAHVVEQVIPLMTEMVAFVYRLDRPVVMSLTGGYDSRVSLALLKNKLSHTLFFTYLRTDEQKITRAQKNIYDTDQKAVQFLVDQLNLNHHFFNIDNNQGKKEVAELYAHYESSHSKNMINHYSQDAQFQGVAHVKSTIFELAKGIRPLKLEAQHHDIYDFVDELKKWSPIKEKAWIQQALTQFINRNALFSFLDKGYHPCDVLYLESKMNGWHSAIIQESDPYMDVYNLINCRFILFQLICMNYEDRKNLAFHKSVIEQRWPLLHFFGVNTKVNLYEKYQMIEKQLEECQTNKINAQNMKLSYETQDFNRVFQQQRVHFKLKRRKFVESERYHLNIENQSGESVQISMRTFYKNNKGRARIFITIDNMKYDIVDLAYESVEKSIAPGSKMCIAIQSTKDIDKKSWIEAAKFEIKEIYANKKVIE</sequence>
<dbReference type="Gene3D" id="3.40.50.620">
    <property type="entry name" value="HUPs"/>
    <property type="match status" value="1"/>
</dbReference>